<name>A0A198A6D5_9BACL</name>
<dbReference type="PANTHER" id="PTHR38479">
    <property type="entry name" value="LMO0824 PROTEIN"/>
    <property type="match status" value="1"/>
</dbReference>
<proteinExistence type="predicted"/>
<dbReference type="InterPro" id="IPR009351">
    <property type="entry name" value="AlkZ-like"/>
</dbReference>
<evidence type="ECO:0000313" key="2">
    <source>
        <dbReference type="Proteomes" id="UP000078454"/>
    </source>
</evidence>
<evidence type="ECO:0000313" key="1">
    <source>
        <dbReference type="EMBL" id="OAS16538.1"/>
    </source>
</evidence>
<protein>
    <recommendedName>
        <fullName evidence="3">Winged helix DNA-binding domain-containing protein</fullName>
    </recommendedName>
</protein>
<evidence type="ECO:0008006" key="3">
    <source>
        <dbReference type="Google" id="ProtNLM"/>
    </source>
</evidence>
<dbReference type="Pfam" id="PF06224">
    <property type="entry name" value="AlkZ-like"/>
    <property type="match status" value="1"/>
</dbReference>
<dbReference type="EMBL" id="LYPB01000076">
    <property type="protein sequence ID" value="OAS16538.1"/>
    <property type="molecule type" value="Genomic_DNA"/>
</dbReference>
<reference evidence="1 2" key="1">
    <citation type="submission" date="2016-05" db="EMBL/GenBank/DDBJ databases">
        <title>Paenibacillus sp. 1ZS3-15 nov., isolated from the rhizosphere soil.</title>
        <authorList>
            <person name="Zhang X.X."/>
            <person name="Zhang J."/>
        </authorList>
    </citation>
    <scope>NUCLEOTIDE SEQUENCE [LARGE SCALE GENOMIC DNA]</scope>
    <source>
        <strain evidence="1 2">1ZS3-15</strain>
    </source>
</reference>
<dbReference type="AlphaFoldDB" id="A0A198A6D5"/>
<dbReference type="STRING" id="1850517.A8708_19835"/>
<dbReference type="PANTHER" id="PTHR38479:SF2">
    <property type="entry name" value="WINGED HELIX DNA-BINDING DOMAIN-CONTAINING PROTEIN"/>
    <property type="match status" value="1"/>
</dbReference>
<sequence length="379" mass="42688">MNKKKAVGSEANRESVSVLGRRALNRALLERQLLLRRVHLPALAVIEHLVGMQAQAPNPPYYGLWARLEGFQQEELSLLISERKAVRIAMMRSTIHLVSARDCLELRPLVQSVLERGYTGTYSKSLAGLDENRIASVGRALVEEEPLTFSELGKRLSEEWPDRDPDALSAAIRTWVPLVQVPPRGLWGQSGQALHTSAERWLSSPLASEPNLERMIHRYLSAFGPASIKDMQAWSGLTRLREVMEKLRPHLICFRDEQGIELFDFPDAPRPDPAMASSPRFLGEFDNILLSHADRSRIIDDAYRNRVFTKNGIIRSVILVDGFVCGIWQIKRGSGTAILSIEPFRQLSSEERDELALEGAKLLTFAAVDEHTHEIQFLS</sequence>
<keyword evidence="2" id="KW-1185">Reference proteome</keyword>
<dbReference type="Proteomes" id="UP000078454">
    <property type="component" value="Unassembled WGS sequence"/>
</dbReference>
<organism evidence="1 2">
    <name type="scientific">Paenibacillus oryzisoli</name>
    <dbReference type="NCBI Taxonomy" id="1850517"/>
    <lineage>
        <taxon>Bacteria</taxon>
        <taxon>Bacillati</taxon>
        <taxon>Bacillota</taxon>
        <taxon>Bacilli</taxon>
        <taxon>Bacillales</taxon>
        <taxon>Paenibacillaceae</taxon>
        <taxon>Paenibacillus</taxon>
    </lineage>
</organism>
<gene>
    <name evidence="1" type="ORF">A8708_19835</name>
</gene>
<comment type="caution">
    <text evidence="1">The sequence shown here is derived from an EMBL/GenBank/DDBJ whole genome shotgun (WGS) entry which is preliminary data.</text>
</comment>
<accession>A0A198A6D5</accession>
<dbReference type="OrthoDB" id="57247at2"/>